<organism evidence="3 4">
    <name type="scientific">Geodia barretti</name>
    <name type="common">Barrett's horny sponge</name>
    <dbReference type="NCBI Taxonomy" id="519541"/>
    <lineage>
        <taxon>Eukaryota</taxon>
        <taxon>Metazoa</taxon>
        <taxon>Porifera</taxon>
        <taxon>Demospongiae</taxon>
        <taxon>Heteroscleromorpha</taxon>
        <taxon>Tetractinellida</taxon>
        <taxon>Astrophorina</taxon>
        <taxon>Geodiidae</taxon>
        <taxon>Geodia</taxon>
    </lineage>
</organism>
<dbReference type="Proteomes" id="UP001174909">
    <property type="component" value="Unassembled WGS sequence"/>
</dbReference>
<evidence type="ECO:0000313" key="3">
    <source>
        <dbReference type="EMBL" id="CAI8025499.1"/>
    </source>
</evidence>
<sequence length="743" mass="82859">MEGVTEQGTVLQTRVVDSSDVIDYASHIEPDQVKVRSKGTIQYKAGVPQKASGSSSFSILTEVHVPPGKDVEADFLEADTDSDRRKKRQAYNEARRPDPTYDENSKMNHFEASGSFSLTQVRQERIAKSKRDAVDFLSLPEAVQSSLMAVINHTHADLEHIVEIRSELGSITDALRELHNDIEHDEEGIAQKIGELLELEETYGPQGGQKKPAIESVLGFLKKLGSSEDSVDVEMRDRIYSMLAPAGSQQSQQALLEALEKAKSEEEHLSVVMYIAFVRNPHLQLITEIENHIGADVHSNDPLLLAYGCLIPRASPELQQHMTQFLLQRLQQAGINEQSLVHHLHSLGNAGSPKSAEAITTYLKHPSTNVQLTTISALRYLLNETLVQEALTELLLRPDITEDHIDSFMSSLKYGLEHARENHVEKPFNSNLASALVLAAIENTEGQFDSSILHYLSAVDTHESHQLAEVLQSVPHSNGTRLRRGTNWADKNKVYDLVEPLKVRMDDQRLYRYSKNYIWGKKMGVSDGNIQVAAGGFMGVSEAGDYKLFGHAVIEANAFGRRYRALDLKILRQKSRKNTHSVLYIMVAGKTLKNIDVWEPSSVCKKYTTTLRKMKSFPIFRLTHSLYIYVGVLKFRVTGNIQFSNQAFVKFCENRGSSTASAGLTPTATFKIGAKASANILSLAKGHIDVVGSFNYVISPELSTTVCYKYGRITVRNCGGIYHQWKNNSVKLKVSYQTLACWG</sequence>
<dbReference type="InterPro" id="IPR001747">
    <property type="entry name" value="Vitellogenin_N"/>
</dbReference>
<dbReference type="GO" id="GO:0005319">
    <property type="term" value="F:lipid transporter activity"/>
    <property type="evidence" value="ECO:0007669"/>
    <property type="project" value="InterPro"/>
</dbReference>
<feature type="non-terminal residue" evidence="3">
    <location>
        <position position="1"/>
    </location>
</feature>
<evidence type="ECO:0000256" key="1">
    <source>
        <dbReference type="SAM" id="MobiDB-lite"/>
    </source>
</evidence>
<feature type="region of interest" description="Disordered" evidence="1">
    <location>
        <begin position="79"/>
        <end position="107"/>
    </location>
</feature>
<dbReference type="Gene3D" id="1.25.10.20">
    <property type="entry name" value="Vitellinogen, superhelical"/>
    <property type="match status" value="1"/>
</dbReference>
<dbReference type="Pfam" id="PF01347">
    <property type="entry name" value="Vitellogenin_N"/>
    <property type="match status" value="1"/>
</dbReference>
<dbReference type="EMBL" id="CASHTH010002154">
    <property type="protein sequence ID" value="CAI8025499.1"/>
    <property type="molecule type" value="Genomic_DNA"/>
</dbReference>
<evidence type="ECO:0000259" key="2">
    <source>
        <dbReference type="Pfam" id="PF01347"/>
    </source>
</evidence>
<dbReference type="AlphaFoldDB" id="A0AA35S980"/>
<feature type="domain" description="Vitellogenin" evidence="2">
    <location>
        <begin position="210"/>
        <end position="395"/>
    </location>
</feature>
<name>A0AA35S980_GEOBA</name>
<keyword evidence="4" id="KW-1185">Reference proteome</keyword>
<dbReference type="SUPFAM" id="SSF48431">
    <property type="entry name" value="Lipovitellin-phosvitin complex, superhelical domain"/>
    <property type="match status" value="1"/>
</dbReference>
<comment type="caution">
    <text evidence="3">The sequence shown here is derived from an EMBL/GenBank/DDBJ whole genome shotgun (WGS) entry which is preliminary data.</text>
</comment>
<reference evidence="3" key="1">
    <citation type="submission" date="2023-03" db="EMBL/GenBank/DDBJ databases">
        <authorList>
            <person name="Steffen K."/>
            <person name="Cardenas P."/>
        </authorList>
    </citation>
    <scope>NUCLEOTIDE SEQUENCE</scope>
</reference>
<accession>A0AA35S980</accession>
<feature type="compositionally biased region" description="Basic and acidic residues" evidence="1">
    <location>
        <begin position="93"/>
        <end position="107"/>
    </location>
</feature>
<proteinExistence type="predicted"/>
<gene>
    <name evidence="3" type="ORF">GBAR_LOCUS14727</name>
</gene>
<protein>
    <recommendedName>
        <fullName evidence="2">Vitellogenin domain-containing protein</fullName>
    </recommendedName>
</protein>
<evidence type="ECO:0000313" key="4">
    <source>
        <dbReference type="Proteomes" id="UP001174909"/>
    </source>
</evidence>
<dbReference type="InterPro" id="IPR011030">
    <property type="entry name" value="Lipovitellin_superhlx_dom"/>
</dbReference>